<accession>A0A1U8A8L4</accession>
<keyword evidence="11" id="KW-1185">Reference proteome</keyword>
<dbReference type="GO" id="GO:0005634">
    <property type="term" value="C:nucleus"/>
    <property type="evidence" value="ECO:0007669"/>
    <property type="project" value="UniProtKB-SubCell"/>
</dbReference>
<reference evidence="12" key="1">
    <citation type="submission" date="2025-08" db="UniProtKB">
        <authorList>
            <consortium name="RefSeq"/>
        </authorList>
    </citation>
    <scope>IDENTIFICATION</scope>
</reference>
<dbReference type="GO" id="GO:0048511">
    <property type="term" value="P:rhythmic process"/>
    <property type="evidence" value="ECO:0007669"/>
    <property type="project" value="UniProtKB-KW"/>
</dbReference>
<dbReference type="Gene3D" id="3.40.50.2300">
    <property type="match status" value="1"/>
</dbReference>
<dbReference type="PROSITE" id="PS50110">
    <property type="entry name" value="RESPONSE_REGULATORY"/>
    <property type="match status" value="1"/>
</dbReference>
<dbReference type="Pfam" id="PF00072">
    <property type="entry name" value="Response_reg"/>
    <property type="match status" value="1"/>
</dbReference>
<evidence type="ECO:0000313" key="12">
    <source>
        <dbReference type="RefSeq" id="XP_010262980.1"/>
    </source>
</evidence>
<evidence type="ECO:0000256" key="8">
    <source>
        <dbReference type="SAM" id="MobiDB-lite"/>
    </source>
</evidence>
<dbReference type="OrthoDB" id="60033at2759"/>
<dbReference type="GeneID" id="104601381"/>
<evidence type="ECO:0000256" key="7">
    <source>
        <dbReference type="PROSITE-ProRule" id="PRU00357"/>
    </source>
</evidence>
<keyword evidence="4" id="KW-0090">Biological rhythms</keyword>
<dbReference type="KEGG" id="nnu:104601381"/>
<evidence type="ECO:0000256" key="1">
    <source>
        <dbReference type="ARBA" id="ARBA00004123"/>
    </source>
</evidence>
<dbReference type="SUPFAM" id="SSF52172">
    <property type="entry name" value="CheY-like"/>
    <property type="match status" value="1"/>
</dbReference>
<protein>
    <submittedName>
        <fullName evidence="12">Two-component response regulator-like APRR3 isoform X1</fullName>
    </submittedName>
</protein>
<evidence type="ECO:0000259" key="10">
    <source>
        <dbReference type="PROSITE" id="PS51017"/>
    </source>
</evidence>
<dbReference type="CDD" id="cd17582">
    <property type="entry name" value="psREC_PRR"/>
    <property type="match status" value="1"/>
</dbReference>
<evidence type="ECO:0000256" key="2">
    <source>
        <dbReference type="ARBA" id="ARBA00010330"/>
    </source>
</evidence>
<dbReference type="PROSITE" id="PS51017">
    <property type="entry name" value="CCT"/>
    <property type="match status" value="1"/>
</dbReference>
<dbReference type="InterPro" id="IPR011006">
    <property type="entry name" value="CheY-like_superfamily"/>
</dbReference>
<evidence type="ECO:0000313" key="11">
    <source>
        <dbReference type="Proteomes" id="UP000189703"/>
    </source>
</evidence>
<feature type="region of interest" description="Disordered" evidence="8">
    <location>
        <begin position="240"/>
        <end position="293"/>
    </location>
</feature>
<evidence type="ECO:0000256" key="3">
    <source>
        <dbReference type="ARBA" id="ARBA00023012"/>
    </source>
</evidence>
<feature type="region of interest" description="Disordered" evidence="8">
    <location>
        <begin position="58"/>
        <end position="78"/>
    </location>
</feature>
<dbReference type="GO" id="GO:0009736">
    <property type="term" value="P:cytokinin-activated signaling pathway"/>
    <property type="evidence" value="ECO:0007669"/>
    <property type="project" value="InterPro"/>
</dbReference>
<evidence type="ECO:0000256" key="4">
    <source>
        <dbReference type="ARBA" id="ARBA00023108"/>
    </source>
</evidence>
<comment type="caution">
    <text evidence="6">Lacks conserved residue(s) required for the propagation of feature annotation.</text>
</comment>
<keyword evidence="3" id="KW-0902">Two-component regulatory system</keyword>
<sequence length="797" mass="87795">MSSCLLGCWKNMEHRMREEAEVVVAGDDGEEVATGRSMENRVVRDVVAGAVEASSRNRVSNGELNSGGGGGGGGGSRSREQVIGWERFLPRRFLRVLLVENDDSTRHIVAALLRKCSYQVTAVADGLKAWEVLKEKQYNFDLVLTEVVMPSLSGIGLLCKIMSNDICENIPVIMMSSHDSIGIVFKCMQKGAADFLVKPVRKNELRNLWQHVWRKYCSSSCGNRSENDNLNQVRLEAVSDNDAASNHGSANACNKSKMGNSSNKESDTQSSCSKPETENKSLQKIGESLEIENKGFPKETDLKLEKHEYNMVTESSMLDKGKAEDKSTGVEVKVTLSIQGAASNKRIWEKNVFYAGSPCREEQPVSLRNKEGAHNDPVSLDQTEGTNEPSKEVIDFIGAATAQQYSCSVLGNNGHKEVILSEAAKTSDVKSSISNSGSLPLWELSLRRSQFKGQDEEVFQEKHVLNHSDASPFSRYASAQIRTSCPRSGSSSANLCVRASDSDAAKSHTNSSSNHGNKIPFPLIERLISPNQNGDETLICCHLSSSSKREDGEPSSSVTLREDTCVGHSSTEKTVFSHPQLGFIPLPIPVGTTPFHNLCAGYGTIFQPVFYPETSTPLCGSSEVGKDVLHPSNPYSQDSHIVNDLKHDGSHDCVEKPHPHRLKHPMEESRDNNKSIYPRKMLPTPTDIANQLANCSHGITDANGSNDSNRYTVSTGAAVENGNEDGSINFNRKVEHDHSRREAALTRFHLKRKDRCFEKKVRYHSRQKLAEQRPRLKGQFVRQSVAESTMMAAQPDN</sequence>
<proteinExistence type="inferred from homology"/>
<keyword evidence="5 7" id="KW-0539">Nucleus</keyword>
<comment type="similarity">
    <text evidence="2">Belongs to the ARR-like family.</text>
</comment>
<feature type="region of interest" description="Disordered" evidence="8">
    <location>
        <begin position="657"/>
        <end position="676"/>
    </location>
</feature>
<evidence type="ECO:0000256" key="5">
    <source>
        <dbReference type="ARBA" id="ARBA00023242"/>
    </source>
</evidence>
<dbReference type="InParanoid" id="A0A1U8A8L4"/>
<dbReference type="InterPro" id="IPR001789">
    <property type="entry name" value="Sig_transdc_resp-reg_receiver"/>
</dbReference>
<dbReference type="OMA" id="HYGAIMQ"/>
<evidence type="ECO:0000259" key="9">
    <source>
        <dbReference type="PROSITE" id="PS50110"/>
    </source>
</evidence>
<feature type="compositionally biased region" description="Basic and acidic residues" evidence="8">
    <location>
        <begin position="363"/>
        <end position="374"/>
    </location>
</feature>
<dbReference type="InterPro" id="IPR045279">
    <property type="entry name" value="ARR-like"/>
</dbReference>
<feature type="region of interest" description="Disordered" evidence="8">
    <location>
        <begin position="363"/>
        <end position="388"/>
    </location>
</feature>
<feature type="domain" description="CCT" evidence="10">
    <location>
        <begin position="741"/>
        <end position="783"/>
    </location>
</feature>
<name>A0A1U8A8L4_NELNU</name>
<dbReference type="InterPro" id="IPR010402">
    <property type="entry name" value="CCT_domain"/>
</dbReference>
<dbReference type="AlphaFoldDB" id="A0A1U8A8L4"/>
<dbReference type="RefSeq" id="XP_010262980.1">
    <property type="nucleotide sequence ID" value="XM_010264678.2"/>
</dbReference>
<evidence type="ECO:0000256" key="6">
    <source>
        <dbReference type="PROSITE-ProRule" id="PRU00169"/>
    </source>
</evidence>
<feature type="compositionally biased region" description="Polar residues" evidence="8">
    <location>
        <begin position="242"/>
        <end position="274"/>
    </location>
</feature>
<dbReference type="Pfam" id="PF06203">
    <property type="entry name" value="CCT"/>
    <property type="match status" value="1"/>
</dbReference>
<comment type="subcellular location">
    <subcellularLocation>
        <location evidence="1 7">Nucleus</location>
    </subcellularLocation>
</comment>
<dbReference type="Proteomes" id="UP000189703">
    <property type="component" value="Unplaced"/>
</dbReference>
<dbReference type="PANTHER" id="PTHR43874">
    <property type="entry name" value="TWO-COMPONENT RESPONSE REGULATOR"/>
    <property type="match status" value="1"/>
</dbReference>
<feature type="domain" description="Response regulatory" evidence="9">
    <location>
        <begin position="95"/>
        <end position="213"/>
    </location>
</feature>
<feature type="compositionally biased region" description="Basic and acidic residues" evidence="8">
    <location>
        <begin position="664"/>
        <end position="673"/>
    </location>
</feature>
<gene>
    <name evidence="12" type="primary">LOC104601381</name>
</gene>
<dbReference type="STRING" id="4432.A0A1U8A8L4"/>
<dbReference type="PANTHER" id="PTHR43874:SF117">
    <property type="entry name" value="TWO-COMPONENT RESPONSE REGULATOR-LIKE APRR3"/>
    <property type="match status" value="1"/>
</dbReference>
<organism evidence="11 12">
    <name type="scientific">Nelumbo nucifera</name>
    <name type="common">Sacred lotus</name>
    <dbReference type="NCBI Taxonomy" id="4432"/>
    <lineage>
        <taxon>Eukaryota</taxon>
        <taxon>Viridiplantae</taxon>
        <taxon>Streptophyta</taxon>
        <taxon>Embryophyta</taxon>
        <taxon>Tracheophyta</taxon>
        <taxon>Spermatophyta</taxon>
        <taxon>Magnoliopsida</taxon>
        <taxon>Proteales</taxon>
        <taxon>Nelumbonaceae</taxon>
        <taxon>Nelumbo</taxon>
    </lineage>
</organism>
<dbReference type="eggNOG" id="KOG1601">
    <property type="taxonomic scope" value="Eukaryota"/>
</dbReference>
<feature type="compositionally biased region" description="Gly residues" evidence="8">
    <location>
        <begin position="65"/>
        <end position="76"/>
    </location>
</feature>
<dbReference type="SMART" id="SM00448">
    <property type="entry name" value="REC"/>
    <property type="match status" value="1"/>
</dbReference>
<dbReference type="GO" id="GO:0000160">
    <property type="term" value="P:phosphorelay signal transduction system"/>
    <property type="evidence" value="ECO:0007669"/>
    <property type="project" value="UniProtKB-KW"/>
</dbReference>